<feature type="compositionally biased region" description="Polar residues" evidence="1">
    <location>
        <begin position="51"/>
        <end position="65"/>
    </location>
</feature>
<dbReference type="Proteomes" id="UP000735302">
    <property type="component" value="Unassembled WGS sequence"/>
</dbReference>
<feature type="region of interest" description="Disordered" evidence="1">
    <location>
        <begin position="44"/>
        <end position="65"/>
    </location>
</feature>
<organism evidence="2 3">
    <name type="scientific">Plakobranchus ocellatus</name>
    <dbReference type="NCBI Taxonomy" id="259542"/>
    <lineage>
        <taxon>Eukaryota</taxon>
        <taxon>Metazoa</taxon>
        <taxon>Spiralia</taxon>
        <taxon>Lophotrochozoa</taxon>
        <taxon>Mollusca</taxon>
        <taxon>Gastropoda</taxon>
        <taxon>Heterobranchia</taxon>
        <taxon>Euthyneura</taxon>
        <taxon>Panpulmonata</taxon>
        <taxon>Sacoglossa</taxon>
        <taxon>Placobranchoidea</taxon>
        <taxon>Plakobranchidae</taxon>
        <taxon>Plakobranchus</taxon>
    </lineage>
</organism>
<keyword evidence="3" id="KW-1185">Reference proteome</keyword>
<reference evidence="2 3" key="1">
    <citation type="journal article" date="2021" name="Elife">
        <title>Chloroplast acquisition without the gene transfer in kleptoplastic sea slugs, Plakobranchus ocellatus.</title>
        <authorList>
            <person name="Maeda T."/>
            <person name="Takahashi S."/>
            <person name="Yoshida T."/>
            <person name="Shimamura S."/>
            <person name="Takaki Y."/>
            <person name="Nagai Y."/>
            <person name="Toyoda A."/>
            <person name="Suzuki Y."/>
            <person name="Arimoto A."/>
            <person name="Ishii H."/>
            <person name="Satoh N."/>
            <person name="Nishiyama T."/>
            <person name="Hasebe M."/>
            <person name="Maruyama T."/>
            <person name="Minagawa J."/>
            <person name="Obokata J."/>
            <person name="Shigenobu S."/>
        </authorList>
    </citation>
    <scope>NUCLEOTIDE SEQUENCE [LARGE SCALE GENOMIC DNA]</scope>
</reference>
<evidence type="ECO:0000256" key="1">
    <source>
        <dbReference type="SAM" id="MobiDB-lite"/>
    </source>
</evidence>
<dbReference type="AlphaFoldDB" id="A0AAV3Y5W9"/>
<evidence type="ECO:0000313" key="3">
    <source>
        <dbReference type="Proteomes" id="UP000735302"/>
    </source>
</evidence>
<gene>
    <name evidence="2" type="ORF">PoB_000403200</name>
</gene>
<accession>A0AAV3Y5W9</accession>
<sequence length="221" mass="24904">MGSHCIDVDIEDISLLHRHWILKHKCCLEIGYKSLATRLSEPKRPRYEHSTLLNPQRRNNAPVSGPNSAHCMKMALAKYCCSAPRMAEKELVVTQRKMMRGDRPDLCGHGVTSNCSLRGKTTSLLSLMLAGGLRTRRFSHWLSGMSRKKSHKRSQSLFAIRITNYNHLSASRAPTLRESSVSLKLYAPLCSPAVGAAISQYAPVHDERFGHLPRCKKKRGW</sequence>
<protein>
    <submittedName>
        <fullName evidence="2">Uncharacterized protein</fullName>
    </submittedName>
</protein>
<name>A0AAV3Y5W9_9GAST</name>
<evidence type="ECO:0000313" key="2">
    <source>
        <dbReference type="EMBL" id="GFN77526.1"/>
    </source>
</evidence>
<proteinExistence type="predicted"/>
<dbReference type="EMBL" id="BLXT01000492">
    <property type="protein sequence ID" value="GFN77526.1"/>
    <property type="molecule type" value="Genomic_DNA"/>
</dbReference>
<comment type="caution">
    <text evidence="2">The sequence shown here is derived from an EMBL/GenBank/DDBJ whole genome shotgun (WGS) entry which is preliminary data.</text>
</comment>